<dbReference type="PANTHER" id="PTHR34295">
    <property type="entry name" value="BIOTIN TRANSPORTER BIOY"/>
    <property type="match status" value="1"/>
</dbReference>
<dbReference type="PIRSF" id="PIRSF016661">
    <property type="entry name" value="BioY"/>
    <property type="match status" value="1"/>
</dbReference>
<feature type="transmembrane region" description="Helical" evidence="3">
    <location>
        <begin position="54"/>
        <end position="72"/>
    </location>
</feature>
<evidence type="ECO:0000313" key="4">
    <source>
        <dbReference type="EMBL" id="WOS96059.1"/>
    </source>
</evidence>
<dbReference type="Gene3D" id="1.10.1760.20">
    <property type="match status" value="1"/>
</dbReference>
<dbReference type="RefSeq" id="WP_068130770.1">
    <property type="nucleotide sequence ID" value="NZ_CP136964.1"/>
</dbReference>
<keyword evidence="2" id="KW-1003">Cell membrane</keyword>
<dbReference type="GO" id="GO:0015225">
    <property type="term" value="F:biotin transmembrane transporter activity"/>
    <property type="evidence" value="ECO:0007669"/>
    <property type="project" value="UniProtKB-UniRule"/>
</dbReference>
<dbReference type="AlphaFoldDB" id="A0AAF0YLR4"/>
<keyword evidence="3" id="KW-1133">Transmembrane helix</keyword>
<comment type="similarity">
    <text evidence="1 2">Belongs to the BioY family.</text>
</comment>
<accession>A0AAF0YLR4</accession>
<keyword evidence="5" id="KW-1185">Reference proteome</keyword>
<feature type="transmembrane region" description="Helical" evidence="3">
    <location>
        <begin position="150"/>
        <end position="172"/>
    </location>
</feature>
<proteinExistence type="inferred from homology"/>
<name>A0AAF0YLR4_9STAP</name>
<keyword evidence="2" id="KW-0813">Transport</keyword>
<feature type="transmembrane region" description="Helical" evidence="3">
    <location>
        <begin position="109"/>
        <end position="130"/>
    </location>
</feature>
<sequence length="180" mass="18916">MKTKDLVLCAVFVALVAISAMITIPIGPVPITLQTPMVILTGALLGSRLGVMTMVVYLIAGLIGIPVFAGGSGGFGSLLSPSFGFVIGFIPLAYFAGLGNREGQSVLKAILTTAVGMVILFTFGFLYFYFIMNNVLESPKGLAESIMLTVAPFIVKDLIVTVVTVLFAQTLVRRGITAHA</sequence>
<dbReference type="KEGG" id="nmy:CJ229_008230"/>
<evidence type="ECO:0000256" key="1">
    <source>
        <dbReference type="ARBA" id="ARBA00010692"/>
    </source>
</evidence>
<keyword evidence="2 3" id="KW-0472">Membrane</keyword>
<comment type="subcellular location">
    <subcellularLocation>
        <location evidence="2">Cell membrane</location>
        <topology evidence="2">Multi-pass membrane protein</topology>
    </subcellularLocation>
</comment>
<keyword evidence="3" id="KW-0812">Transmembrane</keyword>
<reference evidence="5" key="1">
    <citation type="submission" date="2017-09" db="EMBL/GenBank/DDBJ databases">
        <title>Bacterial strain isolated from the female urinary microbiota.</title>
        <authorList>
            <person name="Thomas-White K."/>
            <person name="Kumar N."/>
            <person name="Forster S."/>
            <person name="Putonti C."/>
            <person name="Lawley T."/>
            <person name="Wolfe A.J."/>
        </authorList>
    </citation>
    <scope>NUCLEOTIDE SEQUENCE [LARGE SCALE GENOMIC DNA]</scope>
    <source>
        <strain evidence="5">UMB0959</strain>
    </source>
</reference>
<evidence type="ECO:0000256" key="3">
    <source>
        <dbReference type="SAM" id="Phobius"/>
    </source>
</evidence>
<organism evidence="4 5">
    <name type="scientific">Nosocomiicoccus massiliensis</name>
    <dbReference type="NCBI Taxonomy" id="1232430"/>
    <lineage>
        <taxon>Bacteria</taxon>
        <taxon>Bacillati</taxon>
        <taxon>Bacillota</taxon>
        <taxon>Bacilli</taxon>
        <taxon>Bacillales</taxon>
        <taxon>Staphylococcaceae</taxon>
        <taxon>Nosocomiicoccus</taxon>
    </lineage>
</organism>
<evidence type="ECO:0000256" key="2">
    <source>
        <dbReference type="PIRNR" id="PIRNR016661"/>
    </source>
</evidence>
<dbReference type="EMBL" id="CP136964">
    <property type="protein sequence ID" value="WOS96059.1"/>
    <property type="molecule type" value="Genomic_DNA"/>
</dbReference>
<evidence type="ECO:0000313" key="5">
    <source>
        <dbReference type="Proteomes" id="UP000243626"/>
    </source>
</evidence>
<dbReference type="GO" id="GO:0005886">
    <property type="term" value="C:plasma membrane"/>
    <property type="evidence" value="ECO:0007669"/>
    <property type="project" value="UniProtKB-SubCell"/>
</dbReference>
<dbReference type="Proteomes" id="UP000243626">
    <property type="component" value="Chromosome"/>
</dbReference>
<gene>
    <name evidence="4" type="ORF">CJ229_008230</name>
</gene>
<feature type="transmembrane region" description="Helical" evidence="3">
    <location>
        <begin position="78"/>
        <end position="97"/>
    </location>
</feature>
<dbReference type="InterPro" id="IPR003784">
    <property type="entry name" value="BioY"/>
</dbReference>
<protein>
    <recommendedName>
        <fullName evidence="2">Biotin transporter</fullName>
    </recommendedName>
</protein>
<dbReference type="Pfam" id="PF02632">
    <property type="entry name" value="BioY"/>
    <property type="match status" value="1"/>
</dbReference>
<dbReference type="PANTHER" id="PTHR34295:SF1">
    <property type="entry name" value="BIOTIN TRANSPORTER BIOY"/>
    <property type="match status" value="1"/>
</dbReference>